<dbReference type="Gene3D" id="3.90.79.10">
    <property type="entry name" value="Nucleoside Triphosphate Pyrophosphohydrolase"/>
    <property type="match status" value="1"/>
</dbReference>
<dbReference type="InterPro" id="IPR015797">
    <property type="entry name" value="NUDIX_hydrolase-like_dom_sf"/>
</dbReference>
<dbReference type="RefSeq" id="WP_006311153.1">
    <property type="nucleotide sequence ID" value="NZ_ARZA01000109.1"/>
</dbReference>
<gene>
    <name evidence="2" type="ORF">L21TH_1078</name>
</gene>
<dbReference type="eggNOG" id="COG1051">
    <property type="taxonomic scope" value="Bacteria"/>
</dbReference>
<comment type="caution">
    <text evidence="2">The sequence shown here is derived from an EMBL/GenBank/DDBJ whole genome shotgun (WGS) entry which is preliminary data.</text>
</comment>
<dbReference type="SUPFAM" id="SSF55811">
    <property type="entry name" value="Nudix"/>
    <property type="match status" value="1"/>
</dbReference>
<evidence type="ECO:0000313" key="2">
    <source>
        <dbReference type="EMBL" id="EOD00875.1"/>
    </source>
</evidence>
<dbReference type="InterPro" id="IPR000086">
    <property type="entry name" value="NUDIX_hydrolase_dom"/>
</dbReference>
<reference evidence="2 3" key="1">
    <citation type="journal article" date="2015" name="Geomicrobiol. J.">
        <title>Caldisalinibacter kiritimatiensis gen. nov., sp. nov., a moderately thermohalophilic thiosulfate-reducing bacterium from a hypersaline microbial mat.</title>
        <authorList>
            <person name="Ben Hania W."/>
            <person name="Joseph M."/>
            <person name="Fiebig A."/>
            <person name="Bunk B."/>
            <person name="Klenk H.-P."/>
            <person name="Fardeau M.-L."/>
            <person name="Spring S."/>
        </authorList>
    </citation>
    <scope>NUCLEOTIDE SEQUENCE [LARGE SCALE GENOMIC DNA]</scope>
    <source>
        <strain evidence="2 3">L21-TH-D2</strain>
    </source>
</reference>
<dbReference type="EMBL" id="ARZA01000109">
    <property type="protein sequence ID" value="EOD00875.1"/>
    <property type="molecule type" value="Genomic_DNA"/>
</dbReference>
<sequence>MDIIIVTAGIIRRKDKILIAQRKEGVNENLKWEFPGGKIEKIDRTPED</sequence>
<evidence type="ECO:0000259" key="1">
    <source>
        <dbReference type="Pfam" id="PF00293"/>
    </source>
</evidence>
<protein>
    <recommendedName>
        <fullName evidence="1">Nudix hydrolase domain-containing protein</fullName>
    </recommendedName>
</protein>
<dbReference type="Proteomes" id="UP000013378">
    <property type="component" value="Unassembled WGS sequence"/>
</dbReference>
<name>R1CEZ2_9FIRM</name>
<evidence type="ECO:0000313" key="3">
    <source>
        <dbReference type="Proteomes" id="UP000013378"/>
    </source>
</evidence>
<feature type="domain" description="Nudix hydrolase" evidence="1">
    <location>
        <begin position="7"/>
        <end position="48"/>
    </location>
</feature>
<dbReference type="AlphaFoldDB" id="R1CEZ2"/>
<organism evidence="2 3">
    <name type="scientific">Caldisalinibacter kiritimatiensis</name>
    <dbReference type="NCBI Taxonomy" id="1304284"/>
    <lineage>
        <taxon>Bacteria</taxon>
        <taxon>Bacillati</taxon>
        <taxon>Bacillota</taxon>
        <taxon>Tissierellia</taxon>
        <taxon>Tissierellales</taxon>
        <taxon>Thermohalobacteraceae</taxon>
        <taxon>Caldisalinibacter</taxon>
    </lineage>
</organism>
<dbReference type="STRING" id="1304284.L21TH_1078"/>
<dbReference type="Pfam" id="PF00293">
    <property type="entry name" value="NUDIX"/>
    <property type="match status" value="1"/>
</dbReference>
<accession>R1CEZ2</accession>
<proteinExistence type="predicted"/>
<keyword evidence="3" id="KW-1185">Reference proteome</keyword>